<comment type="caution">
    <text evidence="2">The sequence shown here is derived from an EMBL/GenBank/DDBJ whole genome shotgun (WGS) entry which is preliminary data.</text>
</comment>
<organism evidence="2 3">
    <name type="scientific">Salinibacter ruber</name>
    <dbReference type="NCBI Taxonomy" id="146919"/>
    <lineage>
        <taxon>Bacteria</taxon>
        <taxon>Pseudomonadati</taxon>
        <taxon>Rhodothermota</taxon>
        <taxon>Rhodothermia</taxon>
        <taxon>Rhodothermales</taxon>
        <taxon>Salinibacteraceae</taxon>
        <taxon>Salinibacter</taxon>
    </lineage>
</organism>
<name>A0A9X2QBT5_9BACT</name>
<dbReference type="SUPFAM" id="SSF47598">
    <property type="entry name" value="Ribbon-helix-helix"/>
    <property type="match status" value="1"/>
</dbReference>
<dbReference type="Gene3D" id="1.10.1220.10">
    <property type="entry name" value="Met repressor-like"/>
    <property type="match status" value="1"/>
</dbReference>
<sequence>MSDETSLGDAVESKKERRNQEGAEEASRAALEEDWDTVGLRARKEHDRDDPRRQMNVSLPPELKRRFKGQTQKEGLQIRFVVEDLIRMYLDRVD</sequence>
<dbReference type="InterPro" id="IPR013321">
    <property type="entry name" value="Arc_rbn_hlx_hlx"/>
</dbReference>
<dbReference type="InterPro" id="IPR010985">
    <property type="entry name" value="Ribbon_hlx_hlx"/>
</dbReference>
<evidence type="ECO:0000256" key="1">
    <source>
        <dbReference type="SAM" id="MobiDB-lite"/>
    </source>
</evidence>
<dbReference type="Proteomes" id="UP001155057">
    <property type="component" value="Unassembled WGS sequence"/>
</dbReference>
<proteinExistence type="predicted"/>
<dbReference type="EMBL" id="JANUAE010000027">
    <property type="protein sequence ID" value="MCS3712100.1"/>
    <property type="molecule type" value="Genomic_DNA"/>
</dbReference>
<accession>A0A9X2QBT5</accession>
<dbReference type="RefSeq" id="WP_259124735.1">
    <property type="nucleotide sequence ID" value="NZ_JANUAE010000027.1"/>
</dbReference>
<evidence type="ECO:0000313" key="3">
    <source>
        <dbReference type="Proteomes" id="UP001155057"/>
    </source>
</evidence>
<feature type="compositionally biased region" description="Basic and acidic residues" evidence="1">
    <location>
        <begin position="42"/>
        <end position="53"/>
    </location>
</feature>
<dbReference type="AlphaFoldDB" id="A0A9X2QBT5"/>
<dbReference type="GO" id="GO:0006355">
    <property type="term" value="P:regulation of DNA-templated transcription"/>
    <property type="evidence" value="ECO:0007669"/>
    <property type="project" value="InterPro"/>
</dbReference>
<feature type="compositionally biased region" description="Basic and acidic residues" evidence="1">
    <location>
        <begin position="11"/>
        <end position="31"/>
    </location>
</feature>
<evidence type="ECO:0000313" key="2">
    <source>
        <dbReference type="EMBL" id="MCS3712100.1"/>
    </source>
</evidence>
<gene>
    <name evidence="2" type="ORF">GGP61_003738</name>
</gene>
<reference evidence="2" key="1">
    <citation type="submission" date="2022-08" db="EMBL/GenBank/DDBJ databases">
        <title>Genomic Encyclopedia of Type Strains, Phase V (KMG-V): Genome sequencing to study the core and pangenomes of soil and plant-associated prokaryotes.</title>
        <authorList>
            <person name="Whitman W."/>
        </authorList>
    </citation>
    <scope>NUCLEOTIDE SEQUENCE</scope>
    <source>
        <strain evidence="2">SP3049</strain>
    </source>
</reference>
<feature type="region of interest" description="Disordered" evidence="1">
    <location>
        <begin position="1"/>
        <end position="70"/>
    </location>
</feature>
<protein>
    <submittedName>
        <fullName evidence="2">Uncharacterized protein</fullName>
    </submittedName>
</protein>